<dbReference type="PROSITE" id="PS50209">
    <property type="entry name" value="CARD"/>
    <property type="match status" value="1"/>
</dbReference>
<dbReference type="CDD" id="cd01671">
    <property type="entry name" value="CARD"/>
    <property type="match status" value="1"/>
</dbReference>
<feature type="domain" description="CARD" evidence="4">
    <location>
        <begin position="20"/>
        <end position="105"/>
    </location>
</feature>
<organism evidence="5 6">
    <name type="scientific">Ramazzottius varieornatus</name>
    <name type="common">Water bear</name>
    <name type="synonym">Tardigrade</name>
    <dbReference type="NCBI Taxonomy" id="947166"/>
    <lineage>
        <taxon>Eukaryota</taxon>
        <taxon>Metazoa</taxon>
        <taxon>Ecdysozoa</taxon>
        <taxon>Tardigrada</taxon>
        <taxon>Eutardigrada</taxon>
        <taxon>Parachela</taxon>
        <taxon>Hypsibioidea</taxon>
        <taxon>Ramazzottiidae</taxon>
        <taxon>Ramazzottius</taxon>
    </lineage>
</organism>
<dbReference type="Gene3D" id="3.40.50.300">
    <property type="entry name" value="P-loop containing nucleotide triphosphate hydrolases"/>
    <property type="match status" value="1"/>
</dbReference>
<dbReference type="InterPro" id="IPR042197">
    <property type="entry name" value="Apaf_helical"/>
</dbReference>
<comment type="caution">
    <text evidence="5">The sequence shown here is derived from an EMBL/GenBank/DDBJ whole genome shotgun (WGS) entry which is preliminary data.</text>
</comment>
<dbReference type="InterPro" id="IPR036388">
    <property type="entry name" value="WH-like_DNA-bd_sf"/>
</dbReference>
<evidence type="ECO:0000259" key="4">
    <source>
        <dbReference type="PROSITE" id="PS50209"/>
    </source>
</evidence>
<dbReference type="GO" id="GO:0005829">
    <property type="term" value="C:cytosol"/>
    <property type="evidence" value="ECO:0007669"/>
    <property type="project" value="UniProtKB-ARBA"/>
</dbReference>
<dbReference type="Gene3D" id="1.10.533.10">
    <property type="entry name" value="Death Domain, Fas"/>
    <property type="match status" value="1"/>
</dbReference>
<keyword evidence="1" id="KW-0853">WD repeat</keyword>
<dbReference type="InterPro" id="IPR002182">
    <property type="entry name" value="NB-ARC"/>
</dbReference>
<dbReference type="Gene3D" id="1.25.40.370">
    <property type="match status" value="1"/>
</dbReference>
<dbReference type="PRINTS" id="PR00364">
    <property type="entry name" value="DISEASERSIST"/>
</dbReference>
<gene>
    <name evidence="5" type="primary">RvY_05643-1</name>
    <name evidence="5" type="synonym">RvY_05643.1</name>
    <name evidence="5" type="ORF">RvY_05643</name>
</gene>
<dbReference type="Pfam" id="PF17908">
    <property type="entry name" value="APAF1_C"/>
    <property type="match status" value="1"/>
</dbReference>
<dbReference type="EMBL" id="BDGG01000002">
    <property type="protein sequence ID" value="GAU93752.1"/>
    <property type="molecule type" value="Genomic_DNA"/>
</dbReference>
<dbReference type="PANTHER" id="PTHR22845:SF5">
    <property type="entry name" value="APOPTOTIC PROTEASE-ACTIVATING FACTOR 1"/>
    <property type="match status" value="1"/>
</dbReference>
<dbReference type="GO" id="GO:0043531">
    <property type="term" value="F:ADP binding"/>
    <property type="evidence" value="ECO:0007669"/>
    <property type="project" value="InterPro"/>
</dbReference>
<dbReference type="InterPro" id="IPR048975">
    <property type="entry name" value="WHD_APAF1"/>
</dbReference>
<evidence type="ECO:0000313" key="5">
    <source>
        <dbReference type="EMBL" id="GAU93752.1"/>
    </source>
</evidence>
<proteinExistence type="predicted"/>
<dbReference type="SUPFAM" id="SSF52540">
    <property type="entry name" value="P-loop containing nucleoside triphosphate hydrolases"/>
    <property type="match status" value="1"/>
</dbReference>
<dbReference type="GO" id="GO:0042981">
    <property type="term" value="P:regulation of apoptotic process"/>
    <property type="evidence" value="ECO:0007669"/>
    <property type="project" value="InterPro"/>
</dbReference>
<dbReference type="PANTHER" id="PTHR22845">
    <property type="entry name" value="APOPTOTIC PROTEASE-ACTIVATING FACTOR 1"/>
    <property type="match status" value="1"/>
</dbReference>
<dbReference type="Pfam" id="PF21296">
    <property type="entry name" value="WHD_APAF1"/>
    <property type="match status" value="1"/>
</dbReference>
<evidence type="ECO:0000256" key="1">
    <source>
        <dbReference type="ARBA" id="ARBA00022574"/>
    </source>
</evidence>
<evidence type="ECO:0000256" key="2">
    <source>
        <dbReference type="ARBA" id="ARBA00022703"/>
    </source>
</evidence>
<dbReference type="InterPro" id="IPR011029">
    <property type="entry name" value="DEATH-like_dom_sf"/>
</dbReference>
<name>A0A1D1V1C1_RAMVA</name>
<dbReference type="InterPro" id="IPR001315">
    <property type="entry name" value="CARD"/>
</dbReference>
<reference evidence="5 6" key="1">
    <citation type="journal article" date="2016" name="Nat. Commun.">
        <title>Extremotolerant tardigrade genome and improved radiotolerance of human cultured cells by tardigrade-unique protein.</title>
        <authorList>
            <person name="Hashimoto T."/>
            <person name="Horikawa D.D."/>
            <person name="Saito Y."/>
            <person name="Kuwahara H."/>
            <person name="Kozuka-Hata H."/>
            <person name="Shin-I T."/>
            <person name="Minakuchi Y."/>
            <person name="Ohishi K."/>
            <person name="Motoyama A."/>
            <person name="Aizu T."/>
            <person name="Enomoto A."/>
            <person name="Kondo K."/>
            <person name="Tanaka S."/>
            <person name="Hara Y."/>
            <person name="Koshikawa S."/>
            <person name="Sagara H."/>
            <person name="Miura T."/>
            <person name="Yokobori S."/>
            <person name="Miyagawa K."/>
            <person name="Suzuki Y."/>
            <person name="Kubo T."/>
            <person name="Oyama M."/>
            <person name="Kohara Y."/>
            <person name="Fujiyama A."/>
            <person name="Arakawa K."/>
            <person name="Katayama T."/>
            <person name="Toyoda A."/>
            <person name="Kunieda T."/>
        </authorList>
    </citation>
    <scope>NUCLEOTIDE SEQUENCE [LARGE SCALE GENOMIC DNA]</scope>
    <source>
        <strain evidence="5 6">YOKOZUNA-1</strain>
    </source>
</reference>
<dbReference type="OrthoDB" id="1357022at2759"/>
<accession>A0A1D1V1C1</accession>
<keyword evidence="2" id="KW-0053">Apoptosis</keyword>
<protein>
    <recommendedName>
        <fullName evidence="4">CARD domain-containing protein</fullName>
    </recommendedName>
</protein>
<dbReference type="Gene3D" id="1.10.10.10">
    <property type="entry name" value="Winged helix-like DNA-binding domain superfamily/Winged helix DNA-binding domain"/>
    <property type="match status" value="1"/>
</dbReference>
<dbReference type="Pfam" id="PF00931">
    <property type="entry name" value="NB-ARC"/>
    <property type="match status" value="1"/>
</dbReference>
<dbReference type="InterPro" id="IPR027417">
    <property type="entry name" value="P-loop_NTPase"/>
</dbReference>
<dbReference type="AlphaFoldDB" id="A0A1D1V1C1"/>
<keyword evidence="3" id="KW-0677">Repeat</keyword>
<keyword evidence="6" id="KW-1185">Reference proteome</keyword>
<dbReference type="InterPro" id="IPR041452">
    <property type="entry name" value="APAF1_C"/>
</dbReference>
<dbReference type="Gene3D" id="1.10.8.430">
    <property type="entry name" value="Helical domain of apoptotic protease-activating factors"/>
    <property type="match status" value="1"/>
</dbReference>
<dbReference type="GO" id="GO:0006915">
    <property type="term" value="P:apoptotic process"/>
    <property type="evidence" value="ECO:0007669"/>
    <property type="project" value="UniProtKB-KW"/>
</dbReference>
<dbReference type="Proteomes" id="UP000186922">
    <property type="component" value="Unassembled WGS sequence"/>
</dbReference>
<dbReference type="STRING" id="947166.A0A1D1V1C1"/>
<evidence type="ECO:0000256" key="3">
    <source>
        <dbReference type="ARBA" id="ARBA00022737"/>
    </source>
</evidence>
<evidence type="ECO:0000313" key="6">
    <source>
        <dbReference type="Proteomes" id="UP000186922"/>
    </source>
</evidence>
<sequence length="728" mass="83034">MAVPKSFEGTSFRVFQCGDIIQRLRDDVNVTDVLPKVQEYELLSQEECSRIFAAPSIEGTSQNSVRMSILLDVIIARPSPHNVDKFLQCLRDSEYEHAAQRLEEYLDMLYHCQEDGARTNHLKAGLVPGEPSLFVSRKEFEFKIKDQIIYVAQKAQTRANHGTHWVLIHGMPGNGKSYLAAAALRSPEIWKTCFSDGIYWLDIGKPGKDKLLVKMGSLQHMVDDRSDPALKTPSEIEMVVAQLAKAVAQQHPNSALVLDDVWDTEVIRAFDKVSFKCVLVTSRRMDIVDAVKGPVTKISVDKGFTQDESQLYFASVMDCSVTELPNQAVTIHQTSHGSPMVMALIGGMLREQKHRPRWDYYVRKLEESPRSVLEMTSHRNDYQHESIDEAIRLSVESLKDDLREKFFDFAVFDDDVPVPTAVFRTLWGFQEDEVTDDEMANFVNSSICTKEFCSVRKTYLYRFHDLILQYARAFISFRGSSGVPQEEAKRTRESLLADKHRKLYFKYHAACNGKFHLLENDFYIHSFIGYHMSLGKLLSDAQQLYADREFLDRRLEFAGPEVVLVDIILLKKQHPFMDKILKELEREVREKFALSSPPVRANRRSFMEDHIQTLGRRASESDAESLHGMENLEIGRRSGFGSPSSRPPSVLSLTLKEVHSEPANLASVENGLHAITDEEPSSRNVPVLRENHAHNQATHSNPNITGGMQKLSMRSLRNDNFDRDEEDF</sequence>